<comment type="caution">
    <text evidence="1">The sequence shown here is derived from an EMBL/GenBank/DDBJ whole genome shotgun (WGS) entry which is preliminary data.</text>
</comment>
<keyword evidence="2" id="KW-1185">Reference proteome</keyword>
<sequence>RDRWLEHGFLVRAAFKSHHARALRIGPETKSPHLTEECSTGCWAVQALASDGL</sequence>
<feature type="non-terminal residue" evidence="1">
    <location>
        <position position="1"/>
    </location>
</feature>
<proteinExistence type="predicted"/>
<name>A0A4Y2C0Z1_ARAVE</name>
<dbReference type="Proteomes" id="UP000499080">
    <property type="component" value="Unassembled WGS sequence"/>
</dbReference>
<evidence type="ECO:0000313" key="1">
    <source>
        <dbReference type="EMBL" id="GBL97034.1"/>
    </source>
</evidence>
<gene>
    <name evidence="1" type="ORF">AVEN_254086-2_1</name>
</gene>
<reference evidence="1 2" key="1">
    <citation type="journal article" date="2019" name="Sci. Rep.">
        <title>Orb-weaving spider Araneus ventricosus genome elucidates the spidroin gene catalogue.</title>
        <authorList>
            <person name="Kono N."/>
            <person name="Nakamura H."/>
            <person name="Ohtoshi R."/>
            <person name="Moran D.A.P."/>
            <person name="Shinohara A."/>
            <person name="Yoshida Y."/>
            <person name="Fujiwara M."/>
            <person name="Mori M."/>
            <person name="Tomita M."/>
            <person name="Arakawa K."/>
        </authorList>
    </citation>
    <scope>NUCLEOTIDE SEQUENCE [LARGE SCALE GENOMIC DNA]</scope>
</reference>
<organism evidence="1 2">
    <name type="scientific">Araneus ventricosus</name>
    <name type="common">Orbweaver spider</name>
    <name type="synonym">Epeira ventricosa</name>
    <dbReference type="NCBI Taxonomy" id="182803"/>
    <lineage>
        <taxon>Eukaryota</taxon>
        <taxon>Metazoa</taxon>
        <taxon>Ecdysozoa</taxon>
        <taxon>Arthropoda</taxon>
        <taxon>Chelicerata</taxon>
        <taxon>Arachnida</taxon>
        <taxon>Araneae</taxon>
        <taxon>Araneomorphae</taxon>
        <taxon>Entelegynae</taxon>
        <taxon>Araneoidea</taxon>
        <taxon>Araneidae</taxon>
        <taxon>Araneus</taxon>
    </lineage>
</organism>
<dbReference type="EMBL" id="BGPR01000126">
    <property type="protein sequence ID" value="GBL97034.1"/>
    <property type="molecule type" value="Genomic_DNA"/>
</dbReference>
<protein>
    <submittedName>
        <fullName evidence="1">Uncharacterized protein</fullName>
    </submittedName>
</protein>
<dbReference type="AlphaFoldDB" id="A0A4Y2C0Z1"/>
<evidence type="ECO:0000313" key="2">
    <source>
        <dbReference type="Proteomes" id="UP000499080"/>
    </source>
</evidence>
<accession>A0A4Y2C0Z1</accession>